<reference evidence="2" key="1">
    <citation type="submission" date="2022-08" db="EMBL/GenBank/DDBJ databases">
        <title>Genome sequencing of akame (Lates japonicus).</title>
        <authorList>
            <person name="Hashiguchi Y."/>
            <person name="Takahashi H."/>
        </authorList>
    </citation>
    <scope>NUCLEOTIDE SEQUENCE</scope>
    <source>
        <strain evidence="2">Kochi</strain>
    </source>
</reference>
<dbReference type="Proteomes" id="UP001279410">
    <property type="component" value="Unassembled WGS sequence"/>
</dbReference>
<name>A0AAD3M7N7_LATJO</name>
<evidence type="ECO:0000313" key="3">
    <source>
        <dbReference type="Proteomes" id="UP001279410"/>
    </source>
</evidence>
<evidence type="ECO:0000256" key="1">
    <source>
        <dbReference type="SAM" id="MobiDB-lite"/>
    </source>
</evidence>
<sequence length="115" mass="11863">MLEEPLRRMAMALCSPRKTKPAAVGPPPFTCSRRGMMGRGTWAMGPQLEGREGGVGSAAVLNTVASCHEGSSGPISRAWSGRAPNQPATAAGAAVNTCRLATTRTQAALPAEKES</sequence>
<protein>
    <submittedName>
        <fullName evidence="2">Zinc finger protein ZFPM2</fullName>
    </submittedName>
</protein>
<organism evidence="2 3">
    <name type="scientific">Lates japonicus</name>
    <name type="common">Japanese lates</name>
    <dbReference type="NCBI Taxonomy" id="270547"/>
    <lineage>
        <taxon>Eukaryota</taxon>
        <taxon>Metazoa</taxon>
        <taxon>Chordata</taxon>
        <taxon>Craniata</taxon>
        <taxon>Vertebrata</taxon>
        <taxon>Euteleostomi</taxon>
        <taxon>Actinopterygii</taxon>
        <taxon>Neopterygii</taxon>
        <taxon>Teleostei</taxon>
        <taxon>Neoteleostei</taxon>
        <taxon>Acanthomorphata</taxon>
        <taxon>Carangaria</taxon>
        <taxon>Carangaria incertae sedis</taxon>
        <taxon>Centropomidae</taxon>
        <taxon>Lates</taxon>
    </lineage>
</organism>
<keyword evidence="3" id="KW-1185">Reference proteome</keyword>
<evidence type="ECO:0000313" key="2">
    <source>
        <dbReference type="EMBL" id="GLD48701.1"/>
    </source>
</evidence>
<gene>
    <name evidence="2" type="ORF">AKAME5_000263500</name>
</gene>
<proteinExistence type="predicted"/>
<feature type="region of interest" description="Disordered" evidence="1">
    <location>
        <begin position="17"/>
        <end position="37"/>
    </location>
</feature>
<dbReference type="AlphaFoldDB" id="A0AAD3M7N7"/>
<accession>A0AAD3M7N7</accession>
<comment type="caution">
    <text evidence="2">The sequence shown here is derived from an EMBL/GenBank/DDBJ whole genome shotgun (WGS) entry which is preliminary data.</text>
</comment>
<dbReference type="EMBL" id="BRZM01000006">
    <property type="protein sequence ID" value="GLD48701.1"/>
    <property type="molecule type" value="Genomic_DNA"/>
</dbReference>